<comment type="similarity">
    <text evidence="1">Belongs to the inositol monophosphatase superfamily.</text>
</comment>
<dbReference type="GO" id="GO:0046872">
    <property type="term" value="F:metal ion binding"/>
    <property type="evidence" value="ECO:0007669"/>
    <property type="project" value="UniProtKB-KW"/>
</dbReference>
<dbReference type="Pfam" id="PF00459">
    <property type="entry name" value="Inositol_P"/>
    <property type="match status" value="1"/>
</dbReference>
<feature type="binding site" evidence="2">
    <location>
        <position position="99"/>
    </location>
    <ligand>
        <name>Mg(2+)</name>
        <dbReference type="ChEBI" id="CHEBI:18420"/>
        <label>1</label>
        <note>catalytic</note>
    </ligand>
</feature>
<gene>
    <name evidence="3" type="ORF">Rleg9DRAFT_6799</name>
</gene>
<keyword evidence="2" id="KW-0460">Magnesium</keyword>
<dbReference type="GO" id="GO:0007165">
    <property type="term" value="P:signal transduction"/>
    <property type="evidence" value="ECO:0007669"/>
    <property type="project" value="TreeGrafter"/>
</dbReference>
<feature type="binding site" evidence="2">
    <location>
        <position position="73"/>
    </location>
    <ligand>
        <name>Mg(2+)</name>
        <dbReference type="ChEBI" id="CHEBI:18420"/>
        <label>1</label>
        <note>catalytic</note>
    </ligand>
</feature>
<dbReference type="GO" id="GO:0008934">
    <property type="term" value="F:inositol monophosphate 1-phosphatase activity"/>
    <property type="evidence" value="ECO:0007669"/>
    <property type="project" value="TreeGrafter"/>
</dbReference>
<dbReference type="RefSeq" id="WP_003593626.1">
    <property type="nucleotide sequence ID" value="NZ_JH719381.1"/>
</dbReference>
<sequence>MREISDALLRALMEDMRRAAEAEILPRFLGVTAEGIRTKTAPDDLVTDADLGAERRLAEALSARFPQALLIGEEAVSADPAILARLTNADLAVIVDPVDGTWNFAHGLPLFGMIVAVVSGGETVAGLIHYPVTGDFLAARPGRGAWHIARDGTETRLAVAPPSPVGEMHGFVPLHMFPAEDQPAYAQALLRFARTTTWRCSAYEYRAVASGAMSFSLNAELKPWDHAAGVLIHCEAGGYGALLTGEAYRPAMARGRLLLAPDGESWEAIRRGFTEGG</sequence>
<dbReference type="PRINTS" id="PR00377">
    <property type="entry name" value="IMPHPHTASES"/>
</dbReference>
<dbReference type="Proteomes" id="UP000005092">
    <property type="component" value="Unassembled WGS sequence"/>
</dbReference>
<evidence type="ECO:0000256" key="1">
    <source>
        <dbReference type="ARBA" id="ARBA00009759"/>
    </source>
</evidence>
<dbReference type="GO" id="GO:0006020">
    <property type="term" value="P:inositol metabolic process"/>
    <property type="evidence" value="ECO:0007669"/>
    <property type="project" value="TreeGrafter"/>
</dbReference>
<accession>J0HBK9</accession>
<feature type="binding site" evidence="2">
    <location>
        <position position="96"/>
    </location>
    <ligand>
        <name>Mg(2+)</name>
        <dbReference type="ChEBI" id="CHEBI:18420"/>
        <label>1</label>
        <note>catalytic</note>
    </ligand>
</feature>
<comment type="cofactor">
    <cofactor evidence="2">
        <name>Mg(2+)</name>
        <dbReference type="ChEBI" id="CHEBI:18420"/>
    </cofactor>
</comment>
<feature type="binding site" evidence="2">
    <location>
        <position position="225"/>
    </location>
    <ligand>
        <name>Mg(2+)</name>
        <dbReference type="ChEBI" id="CHEBI:18420"/>
        <label>1</label>
        <note>catalytic</note>
    </ligand>
</feature>
<dbReference type="SUPFAM" id="SSF56655">
    <property type="entry name" value="Carbohydrate phosphatase"/>
    <property type="match status" value="1"/>
</dbReference>
<dbReference type="AlphaFoldDB" id="J0HBK9"/>
<dbReference type="PANTHER" id="PTHR20854">
    <property type="entry name" value="INOSITOL MONOPHOSPHATASE"/>
    <property type="match status" value="1"/>
</dbReference>
<dbReference type="PANTHER" id="PTHR20854:SF4">
    <property type="entry name" value="INOSITOL-1-MONOPHOSPHATASE-RELATED"/>
    <property type="match status" value="1"/>
</dbReference>
<evidence type="ECO:0000313" key="3">
    <source>
        <dbReference type="EMBL" id="EJB07778.1"/>
    </source>
</evidence>
<dbReference type="InterPro" id="IPR000760">
    <property type="entry name" value="Inositol_monophosphatase-like"/>
</dbReference>
<proteinExistence type="inferred from homology"/>
<evidence type="ECO:0000313" key="4">
    <source>
        <dbReference type="Proteomes" id="UP000005092"/>
    </source>
</evidence>
<evidence type="ECO:0000256" key="2">
    <source>
        <dbReference type="PIRSR" id="PIRSR600760-2"/>
    </source>
</evidence>
<dbReference type="Gene3D" id="3.40.190.80">
    <property type="match status" value="1"/>
</dbReference>
<name>J0HBK9_RHILT</name>
<dbReference type="OrthoDB" id="9785695at2"/>
<dbReference type="Gene3D" id="3.30.540.10">
    <property type="entry name" value="Fructose-1,6-Bisphosphatase, subunit A, domain 1"/>
    <property type="match status" value="1"/>
</dbReference>
<protein>
    <submittedName>
        <fullName evidence="3">Inositol monophosphatase/fructose-1,6-bisphosphatase family protein</fullName>
    </submittedName>
</protein>
<keyword evidence="2" id="KW-0479">Metal-binding</keyword>
<reference evidence="3 4" key="1">
    <citation type="submission" date="2012-02" db="EMBL/GenBank/DDBJ databases">
        <title>Improved High-Quality Draft Sequence of Rhizobium leguminosarum bv. trifolii WSM597.</title>
        <authorList>
            <consortium name="US DOE Joint Genome Institute"/>
            <person name="Lucas S."/>
            <person name="Han J."/>
            <person name="Lapidus A."/>
            <person name="Cheng J.-F."/>
            <person name="Goodwin L."/>
            <person name="Pitluck S."/>
            <person name="Peters L."/>
            <person name="Ovchinnikova G."/>
            <person name="Held B."/>
            <person name="Detter J.C."/>
            <person name="Han C."/>
            <person name="Tapia R."/>
            <person name="Land M."/>
            <person name="Hauser L."/>
            <person name="Kyrpides N."/>
            <person name="Ivanova N."/>
            <person name="Pagani I."/>
            <person name="Brau L."/>
            <person name="Yates R."/>
            <person name="O'Hara G."/>
            <person name="Rui T."/>
            <person name="Howieson J."/>
            <person name="Reeve W."/>
            <person name="Woyke T."/>
        </authorList>
    </citation>
    <scope>NUCLEOTIDE SEQUENCE [LARGE SCALE GENOMIC DNA]</scope>
    <source>
        <strain evidence="3 4">WSM597</strain>
    </source>
</reference>
<dbReference type="EMBL" id="JH719381">
    <property type="protein sequence ID" value="EJB07778.1"/>
    <property type="molecule type" value="Genomic_DNA"/>
</dbReference>
<dbReference type="HOGENOM" id="CLU_044118_6_0_5"/>
<organism evidence="3 4">
    <name type="scientific">Rhizobium leguminosarum bv. trifolii WSM597</name>
    <dbReference type="NCBI Taxonomy" id="754764"/>
    <lineage>
        <taxon>Bacteria</taxon>
        <taxon>Pseudomonadati</taxon>
        <taxon>Pseudomonadota</taxon>
        <taxon>Alphaproteobacteria</taxon>
        <taxon>Hyphomicrobiales</taxon>
        <taxon>Rhizobiaceae</taxon>
        <taxon>Rhizobium/Agrobacterium group</taxon>
        <taxon>Rhizobium</taxon>
    </lineage>
</organism>